<accession>A0ACC1H8Y3</accession>
<feature type="non-terminal residue" evidence="1">
    <location>
        <position position="170"/>
    </location>
</feature>
<evidence type="ECO:0000313" key="2">
    <source>
        <dbReference type="Proteomes" id="UP001145114"/>
    </source>
</evidence>
<organism evidence="1 2">
    <name type="scientific">Spiromyces aspiralis</name>
    <dbReference type="NCBI Taxonomy" id="68401"/>
    <lineage>
        <taxon>Eukaryota</taxon>
        <taxon>Fungi</taxon>
        <taxon>Fungi incertae sedis</taxon>
        <taxon>Zoopagomycota</taxon>
        <taxon>Kickxellomycotina</taxon>
        <taxon>Kickxellomycetes</taxon>
        <taxon>Kickxellales</taxon>
        <taxon>Kickxellaceae</taxon>
        <taxon>Spiromyces</taxon>
    </lineage>
</organism>
<sequence length="170" mass="19986">MAEDFFGIPRGETLEEKKARYRDTIDVRAPNDACFHRDLFDVLDRLLERFPEIDEDVGKKVEKEEADRKAKKEVGKKDDEEVDEKAKAANRIRLLTKRKERLDWDRTLMRTDIISCIKLLMSLVEFLNAYHDKKCILLIDELDAPILAASKDNRDTIRRHMRNMLSPVVK</sequence>
<reference evidence="1" key="1">
    <citation type="submission" date="2022-06" db="EMBL/GenBank/DDBJ databases">
        <title>Phylogenomic reconstructions and comparative analyses of Kickxellomycotina fungi.</title>
        <authorList>
            <person name="Reynolds N.K."/>
            <person name="Stajich J.E."/>
            <person name="Barry K."/>
            <person name="Grigoriev I.V."/>
            <person name="Crous P."/>
            <person name="Smith M.E."/>
        </authorList>
    </citation>
    <scope>NUCLEOTIDE SEQUENCE</scope>
    <source>
        <strain evidence="1">RSA 2271</strain>
    </source>
</reference>
<protein>
    <submittedName>
        <fullName evidence="1">Uncharacterized protein</fullName>
    </submittedName>
</protein>
<name>A0ACC1H8Y3_9FUNG</name>
<dbReference type="EMBL" id="JAMZIH010008989">
    <property type="protein sequence ID" value="KAJ1670956.1"/>
    <property type="molecule type" value="Genomic_DNA"/>
</dbReference>
<proteinExistence type="predicted"/>
<keyword evidence="2" id="KW-1185">Reference proteome</keyword>
<gene>
    <name evidence="1" type="ORF">EV182_007899</name>
</gene>
<comment type="caution">
    <text evidence="1">The sequence shown here is derived from an EMBL/GenBank/DDBJ whole genome shotgun (WGS) entry which is preliminary data.</text>
</comment>
<evidence type="ECO:0000313" key="1">
    <source>
        <dbReference type="EMBL" id="KAJ1670956.1"/>
    </source>
</evidence>
<dbReference type="Proteomes" id="UP001145114">
    <property type="component" value="Unassembled WGS sequence"/>
</dbReference>